<keyword evidence="2" id="KW-1185">Reference proteome</keyword>
<dbReference type="AlphaFoldDB" id="A0A0C2SQQ9"/>
<sequence length="123" mass="14217">MHRIQDLGILRTLRRRILLDMARQMILATWRPSARWHEFRAMYSSNADVQNFITSFEVFSPPLTAEGLETVLGTRANIRMAENLVAHDATEGLIRDAVQHAETPYDVRVLTTIWESVYNKAFD</sequence>
<dbReference type="EMBL" id="KN818241">
    <property type="protein sequence ID" value="KIL65615.1"/>
    <property type="molecule type" value="Genomic_DNA"/>
</dbReference>
<dbReference type="HOGENOM" id="CLU_2014675_0_0_1"/>
<reference evidence="1 2" key="1">
    <citation type="submission" date="2014-04" db="EMBL/GenBank/DDBJ databases">
        <title>Evolutionary Origins and Diversification of the Mycorrhizal Mutualists.</title>
        <authorList>
            <consortium name="DOE Joint Genome Institute"/>
            <consortium name="Mycorrhizal Genomics Consortium"/>
            <person name="Kohler A."/>
            <person name="Kuo A."/>
            <person name="Nagy L.G."/>
            <person name="Floudas D."/>
            <person name="Copeland A."/>
            <person name="Barry K.W."/>
            <person name="Cichocki N."/>
            <person name="Veneault-Fourrey C."/>
            <person name="LaButti K."/>
            <person name="Lindquist E.A."/>
            <person name="Lipzen A."/>
            <person name="Lundell T."/>
            <person name="Morin E."/>
            <person name="Murat C."/>
            <person name="Riley R."/>
            <person name="Ohm R."/>
            <person name="Sun H."/>
            <person name="Tunlid A."/>
            <person name="Henrissat B."/>
            <person name="Grigoriev I.V."/>
            <person name="Hibbett D.S."/>
            <person name="Martin F."/>
        </authorList>
    </citation>
    <scope>NUCLEOTIDE SEQUENCE [LARGE SCALE GENOMIC DNA]</scope>
    <source>
        <strain evidence="1 2">Koide BX008</strain>
    </source>
</reference>
<accession>A0A0C2SQQ9</accession>
<dbReference type="Proteomes" id="UP000054549">
    <property type="component" value="Unassembled WGS sequence"/>
</dbReference>
<evidence type="ECO:0000313" key="1">
    <source>
        <dbReference type="EMBL" id="KIL65615.1"/>
    </source>
</evidence>
<dbReference type="OrthoDB" id="10497672at2759"/>
<dbReference type="InParanoid" id="A0A0C2SQQ9"/>
<dbReference type="STRING" id="946122.A0A0C2SQQ9"/>
<name>A0A0C2SQQ9_AMAMK</name>
<proteinExistence type="predicted"/>
<protein>
    <submittedName>
        <fullName evidence="1">Uncharacterized protein</fullName>
    </submittedName>
</protein>
<evidence type="ECO:0000313" key="2">
    <source>
        <dbReference type="Proteomes" id="UP000054549"/>
    </source>
</evidence>
<organism evidence="1 2">
    <name type="scientific">Amanita muscaria (strain Koide BX008)</name>
    <dbReference type="NCBI Taxonomy" id="946122"/>
    <lineage>
        <taxon>Eukaryota</taxon>
        <taxon>Fungi</taxon>
        <taxon>Dikarya</taxon>
        <taxon>Basidiomycota</taxon>
        <taxon>Agaricomycotina</taxon>
        <taxon>Agaricomycetes</taxon>
        <taxon>Agaricomycetidae</taxon>
        <taxon>Agaricales</taxon>
        <taxon>Pluteineae</taxon>
        <taxon>Amanitaceae</taxon>
        <taxon>Amanita</taxon>
    </lineage>
</organism>
<gene>
    <name evidence="1" type="ORF">M378DRAFT_178315</name>
</gene>